<proteinExistence type="predicted"/>
<dbReference type="Proteomes" id="UP000193067">
    <property type="component" value="Unassembled WGS sequence"/>
</dbReference>
<evidence type="ECO:0000313" key="3">
    <source>
        <dbReference type="Proteomes" id="UP000193067"/>
    </source>
</evidence>
<dbReference type="AlphaFoldDB" id="A0A1Y2ISG0"/>
<evidence type="ECO:0000313" key="2">
    <source>
        <dbReference type="EMBL" id="OSD04079.1"/>
    </source>
</evidence>
<protein>
    <submittedName>
        <fullName evidence="2">Uncharacterized protein</fullName>
    </submittedName>
</protein>
<feature type="region of interest" description="Disordered" evidence="1">
    <location>
        <begin position="253"/>
        <end position="293"/>
    </location>
</feature>
<accession>A0A1Y2ISG0</accession>
<name>A0A1Y2ISG0_TRAC3</name>
<gene>
    <name evidence="2" type="ORF">PYCCODRAFT_1364942</name>
</gene>
<feature type="compositionally biased region" description="Polar residues" evidence="1">
    <location>
        <begin position="257"/>
        <end position="266"/>
    </location>
</feature>
<keyword evidence="3" id="KW-1185">Reference proteome</keyword>
<dbReference type="STRING" id="1353009.A0A1Y2ISG0"/>
<evidence type="ECO:0000256" key="1">
    <source>
        <dbReference type="SAM" id="MobiDB-lite"/>
    </source>
</evidence>
<dbReference type="OrthoDB" id="4230923at2759"/>
<sequence>MLRNGGVVLEFASAEAAAWVRGKAPGAELFTCNLGAGSEVRHRLFKLVVEFVPVRFDPESLHDVGKLERDNGLTTGLIEQVRWLKPVSRRHSAQQVAHLMVAFMEADQANRAIRNGLTILGKCLLARKCLAEPMRCAKCHRFEPAHLAQDCMQIGEHRATCGMGTHMTKDCTGDSAALWYVNCDSDSHTTWDRDCPVYRAQLKKVQAWQLNSGMRFFPTSEPVTWDAQHDGHDDEGQGDVGEWRVVERRRGWHGQRSHCNQPSQLHALQGESDGQRQHRRERQHSPEWGWPAQ</sequence>
<organism evidence="2 3">
    <name type="scientific">Trametes coccinea (strain BRFM310)</name>
    <name type="common">Pycnoporus coccineus</name>
    <dbReference type="NCBI Taxonomy" id="1353009"/>
    <lineage>
        <taxon>Eukaryota</taxon>
        <taxon>Fungi</taxon>
        <taxon>Dikarya</taxon>
        <taxon>Basidiomycota</taxon>
        <taxon>Agaricomycotina</taxon>
        <taxon>Agaricomycetes</taxon>
        <taxon>Polyporales</taxon>
        <taxon>Polyporaceae</taxon>
        <taxon>Trametes</taxon>
    </lineage>
</organism>
<dbReference type="EMBL" id="KZ084098">
    <property type="protein sequence ID" value="OSD04079.1"/>
    <property type="molecule type" value="Genomic_DNA"/>
</dbReference>
<reference evidence="2 3" key="1">
    <citation type="journal article" date="2015" name="Biotechnol. Biofuels">
        <title>Enhanced degradation of softwood versus hardwood by the white-rot fungus Pycnoporus coccineus.</title>
        <authorList>
            <person name="Couturier M."/>
            <person name="Navarro D."/>
            <person name="Chevret D."/>
            <person name="Henrissat B."/>
            <person name="Piumi F."/>
            <person name="Ruiz-Duenas F.J."/>
            <person name="Martinez A.T."/>
            <person name="Grigoriev I.V."/>
            <person name="Riley R."/>
            <person name="Lipzen A."/>
            <person name="Berrin J.G."/>
            <person name="Master E.R."/>
            <person name="Rosso M.N."/>
        </authorList>
    </citation>
    <scope>NUCLEOTIDE SEQUENCE [LARGE SCALE GENOMIC DNA]</scope>
    <source>
        <strain evidence="2 3">BRFM310</strain>
    </source>
</reference>